<dbReference type="CDD" id="cd04591">
    <property type="entry name" value="CBS_pair_voltage-gated_CLC_euk_bac"/>
    <property type="match status" value="1"/>
</dbReference>
<dbReference type="AlphaFoldDB" id="A0A9P8RTY3"/>
<dbReference type="InterPro" id="IPR046342">
    <property type="entry name" value="CBS_dom_sf"/>
</dbReference>
<organism evidence="5 6">
    <name type="scientific">Trichoglossum hirsutum</name>
    <dbReference type="NCBI Taxonomy" id="265104"/>
    <lineage>
        <taxon>Eukaryota</taxon>
        <taxon>Fungi</taxon>
        <taxon>Dikarya</taxon>
        <taxon>Ascomycota</taxon>
        <taxon>Pezizomycotina</taxon>
        <taxon>Geoglossomycetes</taxon>
        <taxon>Geoglossales</taxon>
        <taxon>Geoglossaceae</taxon>
        <taxon>Trichoglossum</taxon>
    </lineage>
</organism>
<evidence type="ECO:0000256" key="2">
    <source>
        <dbReference type="PROSITE-ProRule" id="PRU00703"/>
    </source>
</evidence>
<dbReference type="GO" id="GO:0005247">
    <property type="term" value="F:voltage-gated chloride channel activity"/>
    <property type="evidence" value="ECO:0007669"/>
    <property type="project" value="TreeGrafter"/>
</dbReference>
<dbReference type="PROSITE" id="PS51371">
    <property type="entry name" value="CBS"/>
    <property type="match status" value="2"/>
</dbReference>
<dbReference type="Proteomes" id="UP000750711">
    <property type="component" value="Unassembled WGS sequence"/>
</dbReference>
<keyword evidence="2" id="KW-0129">CBS domain</keyword>
<dbReference type="GO" id="GO:0005886">
    <property type="term" value="C:plasma membrane"/>
    <property type="evidence" value="ECO:0007669"/>
    <property type="project" value="TreeGrafter"/>
</dbReference>
<dbReference type="GO" id="GO:0006879">
    <property type="term" value="P:intracellular iron ion homeostasis"/>
    <property type="evidence" value="ECO:0007669"/>
    <property type="project" value="TreeGrafter"/>
</dbReference>
<gene>
    <name evidence="5" type="ORF">GP486_000054</name>
</gene>
<reference evidence="5" key="1">
    <citation type="submission" date="2021-03" db="EMBL/GenBank/DDBJ databases">
        <title>Comparative genomics and phylogenomic investigation of the class Geoglossomycetes provide insights into ecological specialization and systematics.</title>
        <authorList>
            <person name="Melie T."/>
            <person name="Pirro S."/>
            <person name="Miller A.N."/>
            <person name="Quandt A."/>
        </authorList>
    </citation>
    <scope>NUCLEOTIDE SEQUENCE</scope>
    <source>
        <strain evidence="5">CAQ_001_2017</strain>
    </source>
</reference>
<evidence type="ECO:0000313" key="6">
    <source>
        <dbReference type="Proteomes" id="UP000750711"/>
    </source>
</evidence>
<name>A0A9P8RTY3_9PEZI</name>
<accession>A0A9P8RTY3</accession>
<keyword evidence="1" id="KW-0406">Ion transport</keyword>
<dbReference type="InterPro" id="IPR000644">
    <property type="entry name" value="CBS_dom"/>
</dbReference>
<dbReference type="EMBL" id="JAGHQM010000002">
    <property type="protein sequence ID" value="KAH0569237.1"/>
    <property type="molecule type" value="Genomic_DNA"/>
</dbReference>
<dbReference type="GO" id="GO:0005794">
    <property type="term" value="C:Golgi apparatus"/>
    <property type="evidence" value="ECO:0007669"/>
    <property type="project" value="TreeGrafter"/>
</dbReference>
<dbReference type="PANTHER" id="PTHR45711">
    <property type="entry name" value="CHLORIDE CHANNEL PROTEIN"/>
    <property type="match status" value="1"/>
</dbReference>
<dbReference type="GO" id="GO:0005769">
    <property type="term" value="C:early endosome"/>
    <property type="evidence" value="ECO:0007669"/>
    <property type="project" value="TreeGrafter"/>
</dbReference>
<feature type="region of interest" description="Disordered" evidence="3">
    <location>
        <begin position="257"/>
        <end position="294"/>
    </location>
</feature>
<dbReference type="GO" id="GO:0005783">
    <property type="term" value="C:endoplasmic reticulum"/>
    <property type="evidence" value="ECO:0007669"/>
    <property type="project" value="TreeGrafter"/>
</dbReference>
<evidence type="ECO:0000259" key="4">
    <source>
        <dbReference type="PROSITE" id="PS51371"/>
    </source>
</evidence>
<evidence type="ECO:0000256" key="3">
    <source>
        <dbReference type="SAM" id="MobiDB-lite"/>
    </source>
</evidence>
<dbReference type="Gene3D" id="3.90.1280.20">
    <property type="match status" value="1"/>
</dbReference>
<dbReference type="GO" id="GO:0000324">
    <property type="term" value="C:fungal-type vacuole"/>
    <property type="evidence" value="ECO:0007669"/>
    <property type="project" value="TreeGrafter"/>
</dbReference>
<proteinExistence type="predicted"/>
<evidence type="ECO:0000313" key="5">
    <source>
        <dbReference type="EMBL" id="KAH0569237.1"/>
    </source>
</evidence>
<dbReference type="Pfam" id="PF00571">
    <property type="entry name" value="CBS"/>
    <property type="match status" value="2"/>
</dbReference>
<feature type="domain" description="CBS" evidence="4">
    <location>
        <begin position="48"/>
        <end position="108"/>
    </location>
</feature>
<dbReference type="Gene3D" id="3.10.580.20">
    <property type="match status" value="1"/>
</dbReference>
<keyword evidence="1" id="KW-0813">Transport</keyword>
<dbReference type="SUPFAM" id="SSF54631">
    <property type="entry name" value="CBS-domain pair"/>
    <property type="match status" value="1"/>
</dbReference>
<feature type="domain" description="CBS" evidence="4">
    <location>
        <begin position="155"/>
        <end position="210"/>
    </location>
</feature>
<protein>
    <recommendedName>
        <fullName evidence="4">CBS domain-containing protein</fullName>
    </recommendedName>
</protein>
<evidence type="ECO:0000256" key="1">
    <source>
        <dbReference type="ARBA" id="ARBA00023065"/>
    </source>
</evidence>
<keyword evidence="6" id="KW-1185">Reference proteome</keyword>
<comment type="caution">
    <text evidence="5">The sequence shown here is derived from an EMBL/GenBank/DDBJ whole genome shotgun (WGS) entry which is preliminary data.</text>
</comment>
<sequence>MIVVGVTKAVSERFGKGGIADRMIWFSGFPFLHSKDEHTFGVPVSRVMTSDMTVIPASGLELKDVEKILNESKFQGFPIVQDRASKILIGYIGRTELRYAIDRARRDRHVPPHSRCFFTPPPTSIITPASAGPPITFDAIAPTSDQLSIDFTRFIDPTPLTVHPRLPLDTVMEIFNKMGPRAILIEYHGRLSGLVTIKDCLKYQFKVEASENPRDDTALEESQERLWGGIKAIAVWAAYKIYQASGGRLRIGGVEQRTETAVRSTGTPPMDRMARDRMLDGTEDDDPGVELHDR</sequence>
<dbReference type="PANTHER" id="PTHR45711:SF9">
    <property type="entry name" value="ANION_PROTON EXCHANGE TRANSPORTER GEF1"/>
    <property type="match status" value="1"/>
</dbReference>
<dbReference type="GO" id="GO:0006878">
    <property type="term" value="P:intracellular copper ion homeostasis"/>
    <property type="evidence" value="ECO:0007669"/>
    <property type="project" value="TreeGrafter"/>
</dbReference>
<dbReference type="SMART" id="SM00116">
    <property type="entry name" value="CBS"/>
    <property type="match status" value="2"/>
</dbReference>